<dbReference type="EMBL" id="LRQG01000051">
    <property type="protein sequence ID" value="KXA41494.1"/>
    <property type="molecule type" value="Genomic_DNA"/>
</dbReference>
<evidence type="ECO:0000313" key="2">
    <source>
        <dbReference type="Proteomes" id="UP000070533"/>
    </source>
</evidence>
<dbReference type="Proteomes" id="UP000070533">
    <property type="component" value="Unassembled WGS sequence"/>
</dbReference>
<sequence>MTPLSEYWRTNNRFGLKVKRLKSMHGFQPLCVIFPFSVKR</sequence>
<reference evidence="2" key="1">
    <citation type="submission" date="2016-01" db="EMBL/GenBank/DDBJ databases">
        <authorList>
            <person name="Mitreva M."/>
            <person name="Pepin K.H."/>
            <person name="Mihindukulasuriya K.A."/>
            <person name="Fulton R."/>
            <person name="Fronick C."/>
            <person name="O'Laughlin M."/>
            <person name="Miner T."/>
            <person name="Herter B."/>
            <person name="Rosa B.A."/>
            <person name="Cordes M."/>
            <person name="Tomlinson C."/>
            <person name="Wollam A."/>
            <person name="Palsikar V.B."/>
            <person name="Mardis E.R."/>
            <person name="Wilson R.K."/>
        </authorList>
    </citation>
    <scope>NUCLEOTIDE SEQUENCE [LARGE SCALE GENOMIC DNA]</scope>
    <source>
        <strain evidence="2">MJR7716</strain>
    </source>
</reference>
<accession>A0A133QF33</accession>
<dbReference type="AlphaFoldDB" id="A0A133QF33"/>
<organism evidence="1 2">
    <name type="scientific">Prevotella corporis</name>
    <dbReference type="NCBI Taxonomy" id="28128"/>
    <lineage>
        <taxon>Bacteria</taxon>
        <taxon>Pseudomonadati</taxon>
        <taxon>Bacteroidota</taxon>
        <taxon>Bacteroidia</taxon>
        <taxon>Bacteroidales</taxon>
        <taxon>Prevotellaceae</taxon>
        <taxon>Prevotella</taxon>
    </lineage>
</organism>
<protein>
    <submittedName>
        <fullName evidence="1">Uncharacterized protein</fullName>
    </submittedName>
</protein>
<dbReference type="PATRIC" id="fig|28128.5.peg.838"/>
<evidence type="ECO:0000313" key="1">
    <source>
        <dbReference type="EMBL" id="KXA41494.1"/>
    </source>
</evidence>
<proteinExistence type="predicted"/>
<name>A0A133QF33_9BACT</name>
<comment type="caution">
    <text evidence="1">The sequence shown here is derived from an EMBL/GenBank/DDBJ whole genome shotgun (WGS) entry which is preliminary data.</text>
</comment>
<gene>
    <name evidence="1" type="ORF">HMPREF3226_00831</name>
</gene>
<keyword evidence="2" id="KW-1185">Reference proteome</keyword>